<sequence length="138" mass="14680">MLPQPFVSMILGKSAKAAEVLDVQALYHSLSGVESYPMSVLVVSESFLKNHPRALATILSAYEESVAWVNANPQEAGNAIEKAGIMASAMATPAIPFCNLVFVPSSEAKDAVQAYYSFLHSFSPDAIGGKVPGDDLYL</sequence>
<comment type="caution">
    <text evidence="2">The sequence shown here is derived from an EMBL/GenBank/DDBJ whole genome shotgun (WGS) entry which is preliminary data.</text>
</comment>
<proteinExistence type="predicted"/>
<gene>
    <name evidence="2" type="ORF">SDC9_105808</name>
</gene>
<evidence type="ECO:0000259" key="1">
    <source>
        <dbReference type="Pfam" id="PF09084"/>
    </source>
</evidence>
<dbReference type="Pfam" id="PF09084">
    <property type="entry name" value="NMT1"/>
    <property type="match status" value="1"/>
</dbReference>
<organism evidence="2">
    <name type="scientific">bioreactor metagenome</name>
    <dbReference type="NCBI Taxonomy" id="1076179"/>
    <lineage>
        <taxon>unclassified sequences</taxon>
        <taxon>metagenomes</taxon>
        <taxon>ecological metagenomes</taxon>
    </lineage>
</organism>
<protein>
    <recommendedName>
        <fullName evidence="1">SsuA/THI5-like domain-containing protein</fullName>
    </recommendedName>
</protein>
<dbReference type="EMBL" id="VSSQ01017053">
    <property type="protein sequence ID" value="MPM58973.1"/>
    <property type="molecule type" value="Genomic_DNA"/>
</dbReference>
<feature type="domain" description="SsuA/THI5-like" evidence="1">
    <location>
        <begin position="19"/>
        <end position="76"/>
    </location>
</feature>
<dbReference type="SUPFAM" id="SSF53850">
    <property type="entry name" value="Periplasmic binding protein-like II"/>
    <property type="match status" value="1"/>
</dbReference>
<dbReference type="InterPro" id="IPR015168">
    <property type="entry name" value="SsuA/THI5"/>
</dbReference>
<dbReference type="AlphaFoldDB" id="A0A645B746"/>
<reference evidence="2" key="1">
    <citation type="submission" date="2019-08" db="EMBL/GenBank/DDBJ databases">
        <authorList>
            <person name="Kucharzyk K."/>
            <person name="Murdoch R.W."/>
            <person name="Higgins S."/>
            <person name="Loffler F."/>
        </authorList>
    </citation>
    <scope>NUCLEOTIDE SEQUENCE</scope>
</reference>
<evidence type="ECO:0000313" key="2">
    <source>
        <dbReference type="EMBL" id="MPM58973.1"/>
    </source>
</evidence>
<accession>A0A645B746</accession>
<dbReference type="Gene3D" id="3.40.190.10">
    <property type="entry name" value="Periplasmic binding protein-like II"/>
    <property type="match status" value="1"/>
</dbReference>
<name>A0A645B746_9ZZZZ</name>